<sequence>MFKKVTLILALILATVAIFYFLNGKEKENIDPIENSPNEEERSPNNDNSSAPITSVSDVLEYAMEGKVPHFPFISGETSFEEVKDKLGDPEDIETVENGAYANYLDQDAAFGYRNGILFDVRSYHPELQEIRFNDIKQAMGEPDKTTYYKDNIYDQIILMYQLNENYQLKWILPRPTDNELNPAVHHISVLASTFKKTPISYDQLTLDEKIGQMIFAGIEGTKPNEKTSELIYRYKVGGIIFNGKNIVSPKQTIDYMNHIQSLNADNPIPIMFGIDQEGGRISKLPGNLLSLPTNEEIGKINDPAYSYEIGSLLGKQLKAFGFHMDFAPVLDVNSNPNNPVIGDRSFGNDPDIVSRLGIQTMKGIQSQNVISVIKHFPGHGDTSVDSHLELPVVNKTRSDLEEIELIPFKKAIKNGADVVMVGHIMLPKIDSNYPSTMSKKIIQGMLRKDLEFHGVVITDDMTMKAITNNFDIGQAAVQSVKAGSDIIMVAHDYEKVVAVIDALKKAVEKGEISEKRINESVERILELKKKYNVQNKVIKSVNIDELNRLTRKVLISK</sequence>
<dbReference type="InterPro" id="IPR017853">
    <property type="entry name" value="GH"/>
</dbReference>
<keyword evidence="4 8" id="KW-0378">Hydrolase</keyword>
<evidence type="ECO:0000259" key="7">
    <source>
        <dbReference type="Pfam" id="PF00933"/>
    </source>
</evidence>
<name>A0A8J8GJB1_9BACI</name>
<dbReference type="RefSeq" id="WP_173731995.1">
    <property type="nucleotide sequence ID" value="NZ_JABTTE010000021.1"/>
</dbReference>
<comment type="caution">
    <text evidence="8">The sequence shown here is derived from an EMBL/GenBank/DDBJ whole genome shotgun (WGS) entry which is preliminary data.</text>
</comment>
<evidence type="ECO:0000256" key="1">
    <source>
        <dbReference type="ARBA" id="ARBA00001231"/>
    </source>
</evidence>
<evidence type="ECO:0000256" key="3">
    <source>
        <dbReference type="ARBA" id="ARBA00012663"/>
    </source>
</evidence>
<dbReference type="InterPro" id="IPR019800">
    <property type="entry name" value="Glyco_hydro_3_AS"/>
</dbReference>
<keyword evidence="9" id="KW-1185">Reference proteome</keyword>
<evidence type="ECO:0000256" key="4">
    <source>
        <dbReference type="ARBA" id="ARBA00022801"/>
    </source>
</evidence>
<protein>
    <recommendedName>
        <fullName evidence="3">beta-N-acetylhexosaminidase</fullName>
        <ecNumber evidence="3">3.2.1.52</ecNumber>
    </recommendedName>
</protein>
<dbReference type="InterPro" id="IPR050226">
    <property type="entry name" value="NagZ_Beta-hexosaminidase"/>
</dbReference>
<proteinExistence type="inferred from homology"/>
<evidence type="ECO:0000313" key="8">
    <source>
        <dbReference type="EMBL" id="NSL52798.1"/>
    </source>
</evidence>
<dbReference type="SUPFAM" id="SSF51445">
    <property type="entry name" value="(Trans)glycosidases"/>
    <property type="match status" value="1"/>
</dbReference>
<dbReference type="GO" id="GO:0004563">
    <property type="term" value="F:beta-N-acetylhexosaminidase activity"/>
    <property type="evidence" value="ECO:0007669"/>
    <property type="project" value="UniProtKB-EC"/>
</dbReference>
<dbReference type="GO" id="GO:0005975">
    <property type="term" value="P:carbohydrate metabolic process"/>
    <property type="evidence" value="ECO:0007669"/>
    <property type="project" value="InterPro"/>
</dbReference>
<feature type="region of interest" description="Disordered" evidence="6">
    <location>
        <begin position="30"/>
        <end position="52"/>
    </location>
</feature>
<evidence type="ECO:0000313" key="9">
    <source>
        <dbReference type="Proteomes" id="UP000625804"/>
    </source>
</evidence>
<dbReference type="PANTHER" id="PTHR30480">
    <property type="entry name" value="BETA-HEXOSAMINIDASE-RELATED"/>
    <property type="match status" value="1"/>
</dbReference>
<dbReference type="InterPro" id="IPR036962">
    <property type="entry name" value="Glyco_hydro_3_N_sf"/>
</dbReference>
<evidence type="ECO:0000256" key="5">
    <source>
        <dbReference type="ARBA" id="ARBA00023295"/>
    </source>
</evidence>
<dbReference type="InterPro" id="IPR025453">
    <property type="entry name" value="DUF4309"/>
</dbReference>
<keyword evidence="5 8" id="KW-0326">Glycosidase</keyword>
<dbReference type="Gene3D" id="3.20.20.300">
    <property type="entry name" value="Glycoside hydrolase, family 3, N-terminal domain"/>
    <property type="match status" value="1"/>
</dbReference>
<dbReference type="NCBIfam" id="NF003740">
    <property type="entry name" value="PRK05337.1"/>
    <property type="match status" value="1"/>
</dbReference>
<dbReference type="Pfam" id="PF14172">
    <property type="entry name" value="DUF4309"/>
    <property type="match status" value="1"/>
</dbReference>
<accession>A0A8J8GJB1</accession>
<evidence type="ECO:0000256" key="2">
    <source>
        <dbReference type="ARBA" id="ARBA00005336"/>
    </source>
</evidence>
<comment type="catalytic activity">
    <reaction evidence="1">
        <text>Hydrolysis of terminal non-reducing N-acetyl-D-hexosamine residues in N-acetyl-beta-D-hexosaminides.</text>
        <dbReference type="EC" id="3.2.1.52"/>
    </reaction>
</comment>
<dbReference type="Proteomes" id="UP000625804">
    <property type="component" value="Unassembled WGS sequence"/>
</dbReference>
<dbReference type="PANTHER" id="PTHR30480:SF13">
    <property type="entry name" value="BETA-HEXOSAMINIDASE"/>
    <property type="match status" value="1"/>
</dbReference>
<evidence type="ECO:0000256" key="6">
    <source>
        <dbReference type="SAM" id="MobiDB-lite"/>
    </source>
</evidence>
<dbReference type="InterPro" id="IPR001764">
    <property type="entry name" value="Glyco_hydro_3_N"/>
</dbReference>
<dbReference type="AlphaFoldDB" id="A0A8J8GJB1"/>
<feature type="domain" description="Glycoside hydrolase family 3 N-terminal" evidence="7">
    <location>
        <begin position="206"/>
        <end position="528"/>
    </location>
</feature>
<comment type="similarity">
    <text evidence="2">Belongs to the glycosyl hydrolase 3 family.</text>
</comment>
<dbReference type="PROSITE" id="PS00775">
    <property type="entry name" value="GLYCOSYL_HYDROL_F3"/>
    <property type="match status" value="1"/>
</dbReference>
<dbReference type="GO" id="GO:0009254">
    <property type="term" value="P:peptidoglycan turnover"/>
    <property type="evidence" value="ECO:0007669"/>
    <property type="project" value="TreeGrafter"/>
</dbReference>
<dbReference type="EC" id="3.2.1.52" evidence="3"/>
<dbReference type="EMBL" id="JABTTE010000021">
    <property type="protein sequence ID" value="NSL52798.1"/>
    <property type="molecule type" value="Genomic_DNA"/>
</dbReference>
<reference evidence="8" key="1">
    <citation type="submission" date="2020-06" db="EMBL/GenBank/DDBJ databases">
        <title>A novel thermopfilic bacterium from Erzurum, Turkey.</title>
        <authorList>
            <person name="Adiguzel A."/>
            <person name="Ay H."/>
            <person name="Baltaci M.O."/>
        </authorList>
    </citation>
    <scope>NUCLEOTIDE SEQUENCE</scope>
    <source>
        <strain evidence="8">P2</strain>
    </source>
</reference>
<organism evidence="8 9">
    <name type="scientific">Calidifontibacillus erzurumensis</name>
    <dbReference type="NCBI Taxonomy" id="2741433"/>
    <lineage>
        <taxon>Bacteria</taxon>
        <taxon>Bacillati</taxon>
        <taxon>Bacillota</taxon>
        <taxon>Bacilli</taxon>
        <taxon>Bacillales</taxon>
        <taxon>Bacillaceae</taxon>
        <taxon>Calidifontibacillus/Schinkia group</taxon>
        <taxon>Calidifontibacillus</taxon>
    </lineage>
</organism>
<dbReference type="Pfam" id="PF00933">
    <property type="entry name" value="Glyco_hydro_3"/>
    <property type="match status" value="1"/>
</dbReference>
<gene>
    <name evidence="8" type="primary">nagZ</name>
    <name evidence="8" type="ORF">HR057_13660</name>
</gene>